<dbReference type="EnsemblPlants" id="Kaladp0048s0465.1.v1.1">
    <property type="protein sequence ID" value="Kaladp0048s0465.1.v1.1"/>
    <property type="gene ID" value="Kaladp0048s0465.v1.1"/>
</dbReference>
<name>A0A7N0TY66_KALFE</name>
<dbReference type="Proteomes" id="UP000594263">
    <property type="component" value="Unplaced"/>
</dbReference>
<accession>A0A7N0TY66</accession>
<evidence type="ECO:0000313" key="1">
    <source>
        <dbReference type="EnsemblPlants" id="Kaladp0048s0465.1.v1.1"/>
    </source>
</evidence>
<sequence length="156" mass="17164">MYTVVRLAIVGKTTAPSAVAVGPVITSPDAYDSVRPIVAASSSQIYSIRRSLHAIRFTDAGPNRIHWCEISDWQEDGLSPSRGDHNISPPFSGVGLVGFVGGVSRPARCGQIKERGDFRPLFLKMVLEMERNVKLLGFGWYFNADASYVAYCFFEC</sequence>
<evidence type="ECO:0000313" key="2">
    <source>
        <dbReference type="Proteomes" id="UP000594263"/>
    </source>
</evidence>
<dbReference type="AlphaFoldDB" id="A0A7N0TY66"/>
<dbReference type="Gramene" id="Kaladp0048s0465.1.v1.1">
    <property type="protein sequence ID" value="Kaladp0048s0465.1.v1.1"/>
    <property type="gene ID" value="Kaladp0048s0465.v1.1"/>
</dbReference>
<proteinExistence type="predicted"/>
<reference evidence="1" key="1">
    <citation type="submission" date="2021-01" db="UniProtKB">
        <authorList>
            <consortium name="EnsemblPlants"/>
        </authorList>
    </citation>
    <scope>IDENTIFICATION</scope>
</reference>
<keyword evidence="2" id="KW-1185">Reference proteome</keyword>
<protein>
    <submittedName>
        <fullName evidence="1">Uncharacterized protein</fullName>
    </submittedName>
</protein>
<organism evidence="1 2">
    <name type="scientific">Kalanchoe fedtschenkoi</name>
    <name type="common">Lavender scallops</name>
    <name type="synonym">South American air plant</name>
    <dbReference type="NCBI Taxonomy" id="63787"/>
    <lineage>
        <taxon>Eukaryota</taxon>
        <taxon>Viridiplantae</taxon>
        <taxon>Streptophyta</taxon>
        <taxon>Embryophyta</taxon>
        <taxon>Tracheophyta</taxon>
        <taxon>Spermatophyta</taxon>
        <taxon>Magnoliopsida</taxon>
        <taxon>eudicotyledons</taxon>
        <taxon>Gunneridae</taxon>
        <taxon>Pentapetalae</taxon>
        <taxon>Saxifragales</taxon>
        <taxon>Crassulaceae</taxon>
        <taxon>Kalanchoe</taxon>
    </lineage>
</organism>